<evidence type="ECO:0000313" key="4">
    <source>
        <dbReference type="Proteomes" id="UP000199103"/>
    </source>
</evidence>
<dbReference type="AlphaFoldDB" id="A0A1H1XYM1"/>
<accession>A0A1H1XYM1</accession>
<evidence type="ECO:0008006" key="5">
    <source>
        <dbReference type="Google" id="ProtNLM"/>
    </source>
</evidence>
<gene>
    <name evidence="3" type="ORF">SAMN04489812_4306</name>
</gene>
<evidence type="ECO:0000313" key="3">
    <source>
        <dbReference type="EMBL" id="SDT14292.1"/>
    </source>
</evidence>
<feature type="coiled-coil region" evidence="1">
    <location>
        <begin position="94"/>
        <end position="121"/>
    </location>
</feature>
<reference evidence="3 4" key="1">
    <citation type="submission" date="2016-10" db="EMBL/GenBank/DDBJ databases">
        <authorList>
            <person name="de Groot N.N."/>
        </authorList>
    </citation>
    <scope>NUCLEOTIDE SEQUENCE [LARGE SCALE GENOMIC DNA]</scope>
    <source>
        <strain evidence="3 4">DSM 21800</strain>
    </source>
</reference>
<sequence>MNSDDSPTDRTSTRRTGAGAARPGLPRAAVNAPNLSALAEVFGAAIDGASRMTRERARELAEKMLSQTGLDNIDLSRMDLSKVDPRKVDLGEAASEAGARINQLAEEIMAARKANRELLQRTVAAELDKTLDRSLTRLGLARAEEVTALRDEVAGLRADLAELKINSTRPAAKAPSSTAKKTAAKKTTAKKTATKTTPAKASAVKKTAAKTATGPAGAKKAAKKTAKKAG</sequence>
<feature type="region of interest" description="Disordered" evidence="2">
    <location>
        <begin position="1"/>
        <end position="27"/>
    </location>
</feature>
<dbReference type="STRING" id="630515.SAMN04489812_4306"/>
<feature type="compositionally biased region" description="Low complexity" evidence="2">
    <location>
        <begin position="14"/>
        <end position="27"/>
    </location>
</feature>
<dbReference type="Proteomes" id="UP000199103">
    <property type="component" value="Chromosome I"/>
</dbReference>
<feature type="region of interest" description="Disordered" evidence="2">
    <location>
        <begin position="168"/>
        <end position="230"/>
    </location>
</feature>
<protein>
    <recommendedName>
        <fullName evidence="5">Polyhydroxyalkanoate synthesis regulator phasin</fullName>
    </recommendedName>
</protein>
<feature type="compositionally biased region" description="Basic residues" evidence="2">
    <location>
        <begin position="220"/>
        <end position="230"/>
    </location>
</feature>
<dbReference type="EMBL" id="LT629772">
    <property type="protein sequence ID" value="SDT14292.1"/>
    <property type="molecule type" value="Genomic_DNA"/>
</dbReference>
<keyword evidence="4" id="KW-1185">Reference proteome</keyword>
<feature type="compositionally biased region" description="Low complexity" evidence="2">
    <location>
        <begin position="171"/>
        <end position="181"/>
    </location>
</feature>
<evidence type="ECO:0000256" key="1">
    <source>
        <dbReference type="SAM" id="Coils"/>
    </source>
</evidence>
<organism evidence="3 4">
    <name type="scientific">Microlunatus soli</name>
    <dbReference type="NCBI Taxonomy" id="630515"/>
    <lineage>
        <taxon>Bacteria</taxon>
        <taxon>Bacillati</taxon>
        <taxon>Actinomycetota</taxon>
        <taxon>Actinomycetes</taxon>
        <taxon>Propionibacteriales</taxon>
        <taxon>Propionibacteriaceae</taxon>
        <taxon>Microlunatus</taxon>
    </lineage>
</organism>
<keyword evidence="1" id="KW-0175">Coiled coil</keyword>
<evidence type="ECO:0000256" key="2">
    <source>
        <dbReference type="SAM" id="MobiDB-lite"/>
    </source>
</evidence>
<feature type="compositionally biased region" description="Low complexity" evidence="2">
    <location>
        <begin position="194"/>
        <end position="219"/>
    </location>
</feature>
<feature type="compositionally biased region" description="Basic residues" evidence="2">
    <location>
        <begin position="182"/>
        <end position="193"/>
    </location>
</feature>
<name>A0A1H1XYM1_9ACTN</name>
<proteinExistence type="predicted"/>